<dbReference type="InterPro" id="IPR053859">
    <property type="entry name" value="MVD-like_N"/>
</dbReference>
<feature type="domain" description="Mvd1 C-terminal" evidence="17">
    <location>
        <begin position="196"/>
        <end position="396"/>
    </location>
</feature>
<comment type="catalytic activity">
    <reaction evidence="14 15 16">
        <text>(R)-5-diphosphomevalonate + ATP = isopentenyl diphosphate + ADP + phosphate + CO2</text>
        <dbReference type="Rhea" id="RHEA:23732"/>
        <dbReference type="ChEBI" id="CHEBI:16526"/>
        <dbReference type="ChEBI" id="CHEBI:30616"/>
        <dbReference type="ChEBI" id="CHEBI:43474"/>
        <dbReference type="ChEBI" id="CHEBI:57557"/>
        <dbReference type="ChEBI" id="CHEBI:128769"/>
        <dbReference type="ChEBI" id="CHEBI:456216"/>
        <dbReference type="EC" id="4.1.1.33"/>
    </reaction>
</comment>
<evidence type="ECO:0000256" key="1">
    <source>
        <dbReference type="ARBA" id="ARBA00003812"/>
    </source>
</evidence>
<evidence type="ECO:0000256" key="11">
    <source>
        <dbReference type="ARBA" id="ARBA00023166"/>
    </source>
</evidence>
<evidence type="ECO:0000256" key="9">
    <source>
        <dbReference type="ARBA" id="ARBA00023011"/>
    </source>
</evidence>
<evidence type="ECO:0000256" key="16">
    <source>
        <dbReference type="RuleBase" id="RU363086"/>
    </source>
</evidence>
<keyword evidence="16" id="KW-0153">Cholesterol metabolism</keyword>
<accession>A0A813RL59</accession>
<evidence type="ECO:0000256" key="5">
    <source>
        <dbReference type="ARBA" id="ARBA00022516"/>
    </source>
</evidence>
<keyword evidence="8 16" id="KW-0752">Steroid biosynthesis</keyword>
<keyword evidence="6 15" id="KW-0547">Nucleotide-binding</keyword>
<dbReference type="InterPro" id="IPR005935">
    <property type="entry name" value="Mev_decarb"/>
</dbReference>
<dbReference type="Pfam" id="PF18376">
    <property type="entry name" value="MDD_C"/>
    <property type="match status" value="1"/>
</dbReference>
<protein>
    <recommendedName>
        <fullName evidence="4 15">Diphosphomevalonate decarboxylase</fullName>
        <ecNumber evidence="3 15">4.1.1.33</ecNumber>
    </recommendedName>
</protein>
<dbReference type="NCBIfam" id="TIGR01240">
    <property type="entry name" value="mevDPdecarb"/>
    <property type="match status" value="1"/>
</dbReference>
<evidence type="ECO:0000256" key="2">
    <source>
        <dbReference type="ARBA" id="ARBA00008831"/>
    </source>
</evidence>
<dbReference type="OrthoDB" id="10253702at2759"/>
<keyword evidence="9 16" id="KW-0756">Sterol biosynthesis</keyword>
<dbReference type="PANTHER" id="PTHR10977">
    <property type="entry name" value="DIPHOSPHOMEVALONATE DECARBOXYLASE"/>
    <property type="match status" value="1"/>
</dbReference>
<comment type="function">
    <text evidence="1 16">Catalyzes the ATP dependent decarboxylation of (R)-5-diphosphomevalonate to form isopentenyl diphosphate (IPP). Functions in the mevalonate (MVA) pathway leading to isopentenyl diphosphate (IPP), a key precursor for the biosynthesis of isoprenoids and sterol synthesis.</text>
</comment>
<dbReference type="InterPro" id="IPR041431">
    <property type="entry name" value="Mvd1_C"/>
</dbReference>
<dbReference type="GO" id="GO:0004163">
    <property type="term" value="F:diphosphomevalonate decarboxylase activity"/>
    <property type="evidence" value="ECO:0007669"/>
    <property type="project" value="UniProtKB-UniRule"/>
</dbReference>
<keyword evidence="10 15" id="KW-0443">Lipid metabolism</keyword>
<dbReference type="AlphaFoldDB" id="A0A813RL59"/>
<keyword evidence="13 15" id="KW-0456">Lyase</keyword>
<evidence type="ECO:0000256" key="10">
    <source>
        <dbReference type="ARBA" id="ARBA00023098"/>
    </source>
</evidence>
<dbReference type="GO" id="GO:0019287">
    <property type="term" value="P:isopentenyl diphosphate biosynthetic process, mevalonate pathway"/>
    <property type="evidence" value="ECO:0007669"/>
    <property type="project" value="UniProtKB-UniRule"/>
</dbReference>
<dbReference type="GO" id="GO:0005524">
    <property type="term" value="F:ATP binding"/>
    <property type="evidence" value="ECO:0007669"/>
    <property type="project" value="UniProtKB-UniRule"/>
</dbReference>
<comment type="caution">
    <text evidence="19">The sequence shown here is derived from an EMBL/GenBank/DDBJ whole genome shotgun (WGS) entry which is preliminary data.</text>
</comment>
<keyword evidence="5 16" id="KW-0444">Lipid biosynthesis</keyword>
<keyword evidence="12 16" id="KW-0753">Steroid metabolism</keyword>
<dbReference type="Pfam" id="PF22700">
    <property type="entry name" value="MVD-like_N"/>
    <property type="match status" value="1"/>
</dbReference>
<dbReference type="GO" id="GO:0005829">
    <property type="term" value="C:cytosol"/>
    <property type="evidence" value="ECO:0007669"/>
    <property type="project" value="InterPro"/>
</dbReference>
<evidence type="ECO:0000259" key="18">
    <source>
        <dbReference type="Pfam" id="PF22700"/>
    </source>
</evidence>
<dbReference type="GO" id="GO:0006695">
    <property type="term" value="P:cholesterol biosynthetic process"/>
    <property type="evidence" value="ECO:0007669"/>
    <property type="project" value="UniProtKB-UniPathway"/>
</dbReference>
<evidence type="ECO:0000256" key="14">
    <source>
        <dbReference type="ARBA" id="ARBA00048154"/>
    </source>
</evidence>
<dbReference type="EMBL" id="CAJNOC010000622">
    <property type="protein sequence ID" value="CAF0783952.1"/>
    <property type="molecule type" value="Genomic_DNA"/>
</dbReference>
<name>A0A813RL59_9BILA</name>
<reference evidence="19" key="1">
    <citation type="submission" date="2021-02" db="EMBL/GenBank/DDBJ databases">
        <authorList>
            <person name="Nowell W R."/>
        </authorList>
    </citation>
    <scope>NUCLEOTIDE SEQUENCE</scope>
    <source>
        <strain evidence="19">Ploen Becks lab</strain>
    </source>
</reference>
<evidence type="ECO:0000313" key="19">
    <source>
        <dbReference type="EMBL" id="CAF0783952.1"/>
    </source>
</evidence>
<proteinExistence type="inferred from homology"/>
<feature type="domain" description="Diphosphomevalonate decarboxylase-like N-terminal" evidence="18">
    <location>
        <begin position="13"/>
        <end position="182"/>
    </location>
</feature>
<comment type="similarity">
    <text evidence="2 15 16">Belongs to the diphosphomevalonate decarboxylase family.</text>
</comment>
<dbReference type="EC" id="4.1.1.33" evidence="3 15"/>
<evidence type="ECO:0000256" key="3">
    <source>
        <dbReference type="ARBA" id="ARBA00012296"/>
    </source>
</evidence>
<dbReference type="SUPFAM" id="SSF55060">
    <property type="entry name" value="GHMP Kinase, C-terminal domain"/>
    <property type="match status" value="1"/>
</dbReference>
<dbReference type="UniPathway" id="UPA00063"/>
<keyword evidence="11 16" id="KW-1207">Sterol metabolism</keyword>
<dbReference type="Gene3D" id="3.30.230.10">
    <property type="match status" value="1"/>
</dbReference>
<organism evidence="19 20">
    <name type="scientific">Brachionus calyciflorus</name>
    <dbReference type="NCBI Taxonomy" id="104777"/>
    <lineage>
        <taxon>Eukaryota</taxon>
        <taxon>Metazoa</taxon>
        <taxon>Spiralia</taxon>
        <taxon>Gnathifera</taxon>
        <taxon>Rotifera</taxon>
        <taxon>Eurotatoria</taxon>
        <taxon>Monogononta</taxon>
        <taxon>Pseudotrocha</taxon>
        <taxon>Ploima</taxon>
        <taxon>Brachionidae</taxon>
        <taxon>Brachionus</taxon>
    </lineage>
</organism>
<evidence type="ECO:0000259" key="17">
    <source>
        <dbReference type="Pfam" id="PF18376"/>
    </source>
</evidence>
<dbReference type="InterPro" id="IPR014721">
    <property type="entry name" value="Ribsml_uS5_D2-typ_fold_subgr"/>
</dbReference>
<evidence type="ECO:0000256" key="13">
    <source>
        <dbReference type="ARBA" id="ARBA00023239"/>
    </source>
</evidence>
<dbReference type="InterPro" id="IPR020568">
    <property type="entry name" value="Ribosomal_Su5_D2-typ_SF"/>
</dbReference>
<evidence type="ECO:0000256" key="8">
    <source>
        <dbReference type="ARBA" id="ARBA00022955"/>
    </source>
</evidence>
<keyword evidence="7 15" id="KW-0067">ATP-binding</keyword>
<evidence type="ECO:0000256" key="12">
    <source>
        <dbReference type="ARBA" id="ARBA00023221"/>
    </source>
</evidence>
<dbReference type="Proteomes" id="UP000663879">
    <property type="component" value="Unassembled WGS sequence"/>
</dbReference>
<dbReference type="Gene3D" id="3.30.70.890">
    <property type="entry name" value="GHMP kinase, C-terminal domain"/>
    <property type="match status" value="1"/>
</dbReference>
<dbReference type="InterPro" id="IPR029765">
    <property type="entry name" value="Mev_diP_decarb"/>
</dbReference>
<dbReference type="PIRSF" id="PIRSF015950">
    <property type="entry name" value="Mev_P_decrbx"/>
    <property type="match status" value="1"/>
</dbReference>
<comment type="pathway">
    <text evidence="16">Steroid biosynthesis; cholesterol biosynthesis.</text>
</comment>
<dbReference type="PANTHER" id="PTHR10977:SF3">
    <property type="entry name" value="DIPHOSPHOMEVALONATE DECARBOXYLASE"/>
    <property type="match status" value="1"/>
</dbReference>
<evidence type="ECO:0000256" key="15">
    <source>
        <dbReference type="PIRNR" id="PIRNR015950"/>
    </source>
</evidence>
<evidence type="ECO:0000256" key="7">
    <source>
        <dbReference type="ARBA" id="ARBA00022840"/>
    </source>
</evidence>
<dbReference type="SUPFAM" id="SSF54211">
    <property type="entry name" value="Ribosomal protein S5 domain 2-like"/>
    <property type="match status" value="1"/>
</dbReference>
<keyword evidence="16" id="KW-0152">Cholesterol biosynthesis</keyword>
<evidence type="ECO:0000313" key="20">
    <source>
        <dbReference type="Proteomes" id="UP000663879"/>
    </source>
</evidence>
<gene>
    <name evidence="19" type="ORF">OXX778_LOCUS5611</name>
</gene>
<dbReference type="InterPro" id="IPR036554">
    <property type="entry name" value="GHMP_kinase_C_sf"/>
</dbReference>
<evidence type="ECO:0000256" key="4">
    <source>
        <dbReference type="ARBA" id="ARBA00019335"/>
    </source>
</evidence>
<keyword evidence="20" id="KW-1185">Reference proteome</keyword>
<evidence type="ECO:0000256" key="6">
    <source>
        <dbReference type="ARBA" id="ARBA00022741"/>
    </source>
</evidence>
<sequence>MTDKILVTCECAPNIALIKYWGKLNEELIIPLNGSISITLDRDVLSSKTSLILLKTNNRNIQITLNNKTQVFNEGDLSKNSNDIINKKRFFTMLNKVRQNCILSDPFEYEIKIKSSNNFPTACGLASSASGFAALAHCLSKAYGYKGDVSELARLGSGSACRSCFGGFVKWTTGENSFDSLASRLFPSNHWEEMNIIALILEDGKKSVSSTHGMKESVQTSDLLKERVKIVENERLLNMENFVREKNFDEFARLVVQDSNTFHAVCLDTYPPLFYMNDKSKEIVKFVHEYNNLDSSLKLAYSFDAGPNCFLFVLDQHLNELLFLLRNIYFRNFDLKDKVVSNNLSKKENFINGLSYESIDSERRVDLENLVKKFESDEKQSTIKYFIHSKVGSEPLIYETNDLENSLFDSEY</sequence>